<keyword evidence="5 6" id="KW-0456">Lyase</keyword>
<dbReference type="Pfam" id="PF00475">
    <property type="entry name" value="IGPD"/>
    <property type="match status" value="1"/>
</dbReference>
<sequence>MADDIGVSARQATITRKTGETDIHLDLVLDGSGEYTIDSGVPFLDHMLTLFAVHGFFNLRLDADGDTEVDDHHTVEDIGICLGQAFAGALGNKSGIRRYGSCYMPMDETLVRVVVDLSNRPYLHYDAPVADQKLGTFDTCLAKEFARAFSQHAGVTLHVDLLHGENSHHIIEAVFKGLGRAMNEATTPLGTGSIMSSKGCL</sequence>
<dbReference type="PANTHER" id="PTHR23133:SF2">
    <property type="entry name" value="IMIDAZOLEGLYCEROL-PHOSPHATE DEHYDRATASE"/>
    <property type="match status" value="1"/>
</dbReference>
<evidence type="ECO:0000313" key="8">
    <source>
        <dbReference type="EMBL" id="SHO52194.1"/>
    </source>
</evidence>
<dbReference type="AlphaFoldDB" id="A0A1M7YHU1"/>
<dbReference type="HAMAP" id="MF_00076">
    <property type="entry name" value="HisB"/>
    <property type="match status" value="1"/>
</dbReference>
<evidence type="ECO:0000256" key="1">
    <source>
        <dbReference type="ARBA" id="ARBA00005047"/>
    </source>
</evidence>
<dbReference type="CDD" id="cd07914">
    <property type="entry name" value="IGPD"/>
    <property type="match status" value="1"/>
</dbReference>
<dbReference type="EC" id="4.2.1.19" evidence="6 7"/>
<comment type="pathway">
    <text evidence="1 6 7">Amino-acid biosynthesis; L-histidine biosynthesis; L-histidine from 5-phospho-alpha-D-ribose 1-diphosphate: step 6/9.</text>
</comment>
<name>A0A1M7YHU1_9BACT</name>
<keyword evidence="4 6" id="KW-0368">Histidine biosynthesis</keyword>
<gene>
    <name evidence="6" type="primary">hisB</name>
    <name evidence="8" type="ORF">SAMN02745220_04407</name>
</gene>
<evidence type="ECO:0000256" key="3">
    <source>
        <dbReference type="ARBA" id="ARBA00022605"/>
    </source>
</evidence>
<dbReference type="InterPro" id="IPR000807">
    <property type="entry name" value="ImidazoleglycerolP_deHydtase"/>
</dbReference>
<protein>
    <recommendedName>
        <fullName evidence="2 6">Imidazoleglycerol-phosphate dehydratase</fullName>
        <shortName evidence="6">IGPD</shortName>
        <ecNumber evidence="6 7">4.2.1.19</ecNumber>
    </recommendedName>
</protein>
<dbReference type="InterPro" id="IPR020565">
    <property type="entry name" value="ImidazoleglycerP_deHydtase_CS"/>
</dbReference>
<dbReference type="NCBIfam" id="NF002111">
    <property type="entry name" value="PRK00951.2-1"/>
    <property type="match status" value="1"/>
</dbReference>
<comment type="subcellular location">
    <subcellularLocation>
        <location evidence="6 7">Cytoplasm</location>
    </subcellularLocation>
</comment>
<dbReference type="FunFam" id="3.30.230.40:FF:000001">
    <property type="entry name" value="Imidazoleglycerol-phosphate dehydratase HisB"/>
    <property type="match status" value="1"/>
</dbReference>
<accession>A0A1M7YHU1</accession>
<dbReference type="InterPro" id="IPR038494">
    <property type="entry name" value="IGPD_sf"/>
</dbReference>
<dbReference type="RefSeq" id="WP_073615818.1">
    <property type="nucleotide sequence ID" value="NZ_FRFE01000032.1"/>
</dbReference>
<organism evidence="8 9">
    <name type="scientific">Desulfopila aestuarii DSM 18488</name>
    <dbReference type="NCBI Taxonomy" id="1121416"/>
    <lineage>
        <taxon>Bacteria</taxon>
        <taxon>Pseudomonadati</taxon>
        <taxon>Thermodesulfobacteriota</taxon>
        <taxon>Desulfobulbia</taxon>
        <taxon>Desulfobulbales</taxon>
        <taxon>Desulfocapsaceae</taxon>
        <taxon>Desulfopila</taxon>
    </lineage>
</organism>
<reference evidence="8 9" key="1">
    <citation type="submission" date="2016-12" db="EMBL/GenBank/DDBJ databases">
        <authorList>
            <person name="Song W.-J."/>
            <person name="Kurnit D.M."/>
        </authorList>
    </citation>
    <scope>NUCLEOTIDE SEQUENCE [LARGE SCALE GENOMIC DNA]</scope>
    <source>
        <strain evidence="8 9">DSM 18488</strain>
    </source>
</reference>
<dbReference type="PROSITE" id="PS00954">
    <property type="entry name" value="IGP_DEHYDRATASE_1"/>
    <property type="match status" value="1"/>
</dbReference>
<dbReference type="PANTHER" id="PTHR23133">
    <property type="entry name" value="IMIDAZOLEGLYCEROL-PHOSPHATE DEHYDRATASE HIS7"/>
    <property type="match status" value="1"/>
</dbReference>
<keyword evidence="3 6" id="KW-0028">Amino-acid biosynthesis</keyword>
<keyword evidence="9" id="KW-1185">Reference proteome</keyword>
<dbReference type="EMBL" id="FRFE01000032">
    <property type="protein sequence ID" value="SHO52194.1"/>
    <property type="molecule type" value="Genomic_DNA"/>
</dbReference>
<dbReference type="Gene3D" id="3.30.230.40">
    <property type="entry name" value="Imidazole glycerol phosphate dehydratase, domain 1"/>
    <property type="match status" value="2"/>
</dbReference>
<dbReference type="UniPathway" id="UPA00031">
    <property type="reaction ID" value="UER00011"/>
</dbReference>
<dbReference type="PROSITE" id="PS00955">
    <property type="entry name" value="IGP_DEHYDRATASE_2"/>
    <property type="match status" value="1"/>
</dbReference>
<comment type="similarity">
    <text evidence="6 7">Belongs to the imidazoleglycerol-phosphate dehydratase family.</text>
</comment>
<evidence type="ECO:0000256" key="5">
    <source>
        <dbReference type="ARBA" id="ARBA00023239"/>
    </source>
</evidence>
<evidence type="ECO:0000256" key="2">
    <source>
        <dbReference type="ARBA" id="ARBA00016664"/>
    </source>
</evidence>
<dbReference type="STRING" id="1121416.SAMN02745220_04407"/>
<keyword evidence="6" id="KW-0963">Cytoplasm</keyword>
<dbReference type="InterPro" id="IPR020568">
    <property type="entry name" value="Ribosomal_Su5_D2-typ_SF"/>
</dbReference>
<dbReference type="GO" id="GO:0004424">
    <property type="term" value="F:imidazoleglycerol-phosphate dehydratase activity"/>
    <property type="evidence" value="ECO:0007669"/>
    <property type="project" value="UniProtKB-UniRule"/>
</dbReference>
<dbReference type="FunFam" id="3.30.230.40:FF:000003">
    <property type="entry name" value="Imidazoleglycerol-phosphate dehydratase HisB"/>
    <property type="match status" value="1"/>
</dbReference>
<evidence type="ECO:0000256" key="6">
    <source>
        <dbReference type="HAMAP-Rule" id="MF_00076"/>
    </source>
</evidence>
<dbReference type="GO" id="GO:0005737">
    <property type="term" value="C:cytoplasm"/>
    <property type="evidence" value="ECO:0007669"/>
    <property type="project" value="UniProtKB-SubCell"/>
</dbReference>
<evidence type="ECO:0000256" key="7">
    <source>
        <dbReference type="RuleBase" id="RU000599"/>
    </source>
</evidence>
<evidence type="ECO:0000313" key="9">
    <source>
        <dbReference type="Proteomes" id="UP000184603"/>
    </source>
</evidence>
<evidence type="ECO:0000256" key="4">
    <source>
        <dbReference type="ARBA" id="ARBA00023102"/>
    </source>
</evidence>
<dbReference type="SUPFAM" id="SSF54211">
    <property type="entry name" value="Ribosomal protein S5 domain 2-like"/>
    <property type="match status" value="2"/>
</dbReference>
<dbReference type="OrthoDB" id="9790411at2"/>
<proteinExistence type="inferred from homology"/>
<dbReference type="NCBIfam" id="NF002114">
    <property type="entry name" value="PRK00951.2-4"/>
    <property type="match status" value="1"/>
</dbReference>
<dbReference type="GO" id="GO:0000105">
    <property type="term" value="P:L-histidine biosynthetic process"/>
    <property type="evidence" value="ECO:0007669"/>
    <property type="project" value="UniProtKB-UniRule"/>
</dbReference>
<comment type="catalytic activity">
    <reaction evidence="6 7">
        <text>D-erythro-1-(imidazol-4-yl)glycerol 3-phosphate = 3-(imidazol-4-yl)-2-oxopropyl phosphate + H2O</text>
        <dbReference type="Rhea" id="RHEA:11040"/>
        <dbReference type="ChEBI" id="CHEBI:15377"/>
        <dbReference type="ChEBI" id="CHEBI:57766"/>
        <dbReference type="ChEBI" id="CHEBI:58278"/>
        <dbReference type="EC" id="4.2.1.19"/>
    </reaction>
</comment>
<dbReference type="Proteomes" id="UP000184603">
    <property type="component" value="Unassembled WGS sequence"/>
</dbReference>